<accession>A0A494X4X9</accession>
<dbReference type="Proteomes" id="UP000280434">
    <property type="component" value="Unassembled WGS sequence"/>
</dbReference>
<dbReference type="AlphaFoldDB" id="A0A494X4X9"/>
<organism evidence="1 2">
    <name type="scientific">Trinickia fusca</name>
    <dbReference type="NCBI Taxonomy" id="2419777"/>
    <lineage>
        <taxon>Bacteria</taxon>
        <taxon>Pseudomonadati</taxon>
        <taxon>Pseudomonadota</taxon>
        <taxon>Betaproteobacteria</taxon>
        <taxon>Burkholderiales</taxon>
        <taxon>Burkholderiaceae</taxon>
        <taxon>Trinickia</taxon>
    </lineage>
</organism>
<evidence type="ECO:0000313" key="1">
    <source>
        <dbReference type="EMBL" id="RKP43256.1"/>
    </source>
</evidence>
<protein>
    <submittedName>
        <fullName evidence="1">Uncharacterized protein</fullName>
    </submittedName>
</protein>
<proteinExistence type="predicted"/>
<name>A0A494X4X9_9BURK</name>
<gene>
    <name evidence="1" type="ORF">D7S89_27040</name>
</gene>
<sequence>VAIGAIGGAVGAEVGEYAPALKGADDFTSFARGAGQAALSNAISQGVDVATGLQHHFDWRGVAASAIAGGVNSEVGQTSVGKVPVLGNIVSGVASQTAGGVVLGGSMRDRLPRMIGAIAGNTVGSEIEQQLQSNSTSTLYGVSGNVDDLVAQSGYAADPGKQFAWLANSRLDPNSSFDTTAASLGLTPQQSRGLMAVDNEASIVDSSFSPEVVGYAVPYPQIAVTPMPGAGVMAAAGSSETALDAFVRGAKGGYAGVLDPNPSAAYAGNFLNDAAQSFKQFGYQMTGAQTADEARAAWNSENYGLATAKEFQAFGEAGLALMGLGSAARAATGPAMRAVTAAGEYAESTVAGLGDQYGLGLRLSVVEGSGTTPQFLTKTQFAELPETGRINPQVVRFSQDSAKANFKPPYGSIDEFSQGLMAGDIDPVSIEPIRIVERNDMVFTLDNRRLYSFQQAGVDVPYQKLDAIPKRELFKFTTQNDGVSLFIRGGGNGR</sequence>
<keyword evidence="2" id="KW-1185">Reference proteome</keyword>
<feature type="non-terminal residue" evidence="1">
    <location>
        <position position="1"/>
    </location>
</feature>
<comment type="caution">
    <text evidence="1">The sequence shown here is derived from an EMBL/GenBank/DDBJ whole genome shotgun (WGS) entry which is preliminary data.</text>
</comment>
<evidence type="ECO:0000313" key="2">
    <source>
        <dbReference type="Proteomes" id="UP000280434"/>
    </source>
</evidence>
<dbReference type="EMBL" id="RBZV01000032">
    <property type="protein sequence ID" value="RKP43256.1"/>
    <property type="molecule type" value="Genomic_DNA"/>
</dbReference>
<reference evidence="1 2" key="1">
    <citation type="submission" date="2018-10" db="EMBL/GenBank/DDBJ databases">
        <title>Paraburkholderia sp. 7MK8-2, isolated from soil.</title>
        <authorList>
            <person name="Gao Z.-H."/>
            <person name="Qiu L.-H."/>
        </authorList>
    </citation>
    <scope>NUCLEOTIDE SEQUENCE [LARGE SCALE GENOMIC DNA]</scope>
    <source>
        <strain evidence="1 2">7MK8-2</strain>
    </source>
</reference>